<comment type="caution">
    <text evidence="5">The sequence shown here is derived from an EMBL/GenBank/DDBJ whole genome shotgun (WGS) entry which is preliminary data.</text>
</comment>
<dbReference type="InterPro" id="IPR011146">
    <property type="entry name" value="HIT-like"/>
</dbReference>
<feature type="short sequence motif" description="Histidine triad motif" evidence="2 3">
    <location>
        <begin position="95"/>
        <end position="99"/>
    </location>
</feature>
<dbReference type="EMBL" id="BONG01000025">
    <property type="protein sequence ID" value="GIF90694.1"/>
    <property type="molecule type" value="Genomic_DNA"/>
</dbReference>
<proteinExistence type="predicted"/>
<accession>A0A8J3K734</accession>
<dbReference type="InterPro" id="IPR001310">
    <property type="entry name" value="Histidine_triad_HIT"/>
</dbReference>
<keyword evidence="5" id="KW-0378">Hydrolase</keyword>
<reference evidence="5 6" key="1">
    <citation type="submission" date="2021-01" db="EMBL/GenBank/DDBJ databases">
        <title>Whole genome shotgun sequence of Catellatospora chokoriensis NBRC 107358.</title>
        <authorList>
            <person name="Komaki H."/>
            <person name="Tamura T."/>
        </authorList>
    </citation>
    <scope>NUCLEOTIDE SEQUENCE [LARGE SCALE GENOMIC DNA]</scope>
    <source>
        <strain evidence="5 6">NBRC 107358</strain>
    </source>
</reference>
<dbReference type="SUPFAM" id="SSF54197">
    <property type="entry name" value="HIT-like"/>
    <property type="match status" value="1"/>
</dbReference>
<dbReference type="InterPro" id="IPR036265">
    <property type="entry name" value="HIT-like_sf"/>
</dbReference>
<dbReference type="PANTHER" id="PTHR46648:SF1">
    <property type="entry name" value="ADENOSINE 5'-MONOPHOSPHORAMIDASE HNT1"/>
    <property type="match status" value="1"/>
</dbReference>
<feature type="active site" description="Tele-AMP-histidine intermediate" evidence="1">
    <location>
        <position position="97"/>
    </location>
</feature>
<gene>
    <name evidence="5" type="ORF">Cch02nite_41380</name>
</gene>
<dbReference type="PRINTS" id="PR00332">
    <property type="entry name" value="HISTRIAD"/>
</dbReference>
<evidence type="ECO:0000256" key="3">
    <source>
        <dbReference type="PROSITE-ProRule" id="PRU00464"/>
    </source>
</evidence>
<sequence>MEGCLFCEIAAGARPAWLVHADDTVVAFLDTRPVFPGHVLVVPREHVPTLHDLPTDAVGGYFQQVQRIAGAVESAMAAQGTFVALNNKISQSVPHLHTHVVPRSKGDGLRGFFWPRTKYADDDQARKHADAIAAALAAA</sequence>
<keyword evidence="6" id="KW-1185">Reference proteome</keyword>
<dbReference type="Gene3D" id="3.30.428.10">
    <property type="entry name" value="HIT-like"/>
    <property type="match status" value="1"/>
</dbReference>
<dbReference type="GO" id="GO:0016787">
    <property type="term" value="F:hydrolase activity"/>
    <property type="evidence" value="ECO:0007669"/>
    <property type="project" value="UniProtKB-KW"/>
</dbReference>
<dbReference type="PANTHER" id="PTHR46648">
    <property type="entry name" value="HIT FAMILY PROTEIN 1"/>
    <property type="match status" value="1"/>
</dbReference>
<protein>
    <submittedName>
        <fullName evidence="5">Hydrolase</fullName>
    </submittedName>
</protein>
<feature type="domain" description="HIT" evidence="4">
    <location>
        <begin position="5"/>
        <end position="110"/>
    </location>
</feature>
<evidence type="ECO:0000313" key="6">
    <source>
        <dbReference type="Proteomes" id="UP000619293"/>
    </source>
</evidence>
<evidence type="ECO:0000313" key="5">
    <source>
        <dbReference type="EMBL" id="GIF90694.1"/>
    </source>
</evidence>
<evidence type="ECO:0000259" key="4">
    <source>
        <dbReference type="PROSITE" id="PS51084"/>
    </source>
</evidence>
<dbReference type="GO" id="GO:0009117">
    <property type="term" value="P:nucleotide metabolic process"/>
    <property type="evidence" value="ECO:0007669"/>
    <property type="project" value="TreeGrafter"/>
</dbReference>
<name>A0A8J3K734_9ACTN</name>
<dbReference type="PROSITE" id="PS51084">
    <property type="entry name" value="HIT_2"/>
    <property type="match status" value="1"/>
</dbReference>
<dbReference type="Proteomes" id="UP000619293">
    <property type="component" value="Unassembled WGS sequence"/>
</dbReference>
<dbReference type="Pfam" id="PF01230">
    <property type="entry name" value="HIT"/>
    <property type="match status" value="1"/>
</dbReference>
<dbReference type="AlphaFoldDB" id="A0A8J3K734"/>
<dbReference type="RefSeq" id="WP_191843083.1">
    <property type="nucleotide sequence ID" value="NZ_BAAALB010000031.1"/>
</dbReference>
<organism evidence="5 6">
    <name type="scientific">Catellatospora chokoriensis</name>
    <dbReference type="NCBI Taxonomy" id="310353"/>
    <lineage>
        <taxon>Bacteria</taxon>
        <taxon>Bacillati</taxon>
        <taxon>Actinomycetota</taxon>
        <taxon>Actinomycetes</taxon>
        <taxon>Micromonosporales</taxon>
        <taxon>Micromonosporaceae</taxon>
        <taxon>Catellatospora</taxon>
    </lineage>
</organism>
<evidence type="ECO:0000256" key="1">
    <source>
        <dbReference type="PIRSR" id="PIRSR601310-1"/>
    </source>
</evidence>
<evidence type="ECO:0000256" key="2">
    <source>
        <dbReference type="PIRSR" id="PIRSR601310-3"/>
    </source>
</evidence>